<dbReference type="PANTHER" id="PTHR33164">
    <property type="entry name" value="TRANSCRIPTIONAL REGULATOR, MARR FAMILY"/>
    <property type="match status" value="1"/>
</dbReference>
<name>A0A561BFB2_9BURK</name>
<dbReference type="SMART" id="SM00347">
    <property type="entry name" value="HTH_MARR"/>
    <property type="match status" value="1"/>
</dbReference>
<sequence>MNGMNAALKPPQLRPQGCTNFRLRRLSRLASRLYDTHVAPSGLKTTQYSLLSHVLHLGPLRPVDLAREMNVDASTLTRNLKPLLAAGFLVQTEGPDARSRMLAITDAGRDKRAEAQRLWHGAQLALNDILGTERVLALHALLDESLELLQRAGLGDGQPEDATGAGDE</sequence>
<dbReference type="Pfam" id="PF12802">
    <property type="entry name" value="MarR_2"/>
    <property type="match status" value="1"/>
</dbReference>
<dbReference type="SUPFAM" id="SSF46785">
    <property type="entry name" value="Winged helix' DNA-binding domain"/>
    <property type="match status" value="1"/>
</dbReference>
<dbReference type="InterPro" id="IPR039422">
    <property type="entry name" value="MarR/SlyA-like"/>
</dbReference>
<accession>A0A561BFB2</accession>
<evidence type="ECO:0000259" key="1">
    <source>
        <dbReference type="SMART" id="SM00347"/>
    </source>
</evidence>
<dbReference type="GO" id="GO:0003700">
    <property type="term" value="F:DNA-binding transcription factor activity"/>
    <property type="evidence" value="ECO:0007669"/>
    <property type="project" value="InterPro"/>
</dbReference>
<feature type="domain" description="HTH marR-type" evidence="1">
    <location>
        <begin position="36"/>
        <end position="135"/>
    </location>
</feature>
<reference evidence="2 3" key="1">
    <citation type="submission" date="2019-06" db="EMBL/GenBank/DDBJ databases">
        <title>Sorghum-associated microbial communities from plants grown in Nebraska, USA.</title>
        <authorList>
            <person name="Schachtman D."/>
        </authorList>
    </citation>
    <scope>NUCLEOTIDE SEQUENCE [LARGE SCALE GENOMIC DNA]</scope>
    <source>
        <strain evidence="2 3">T529</strain>
    </source>
</reference>
<organism evidence="2 3">
    <name type="scientific">Variovorax beijingensis</name>
    <dbReference type="NCBI Taxonomy" id="2496117"/>
    <lineage>
        <taxon>Bacteria</taxon>
        <taxon>Pseudomonadati</taxon>
        <taxon>Pseudomonadota</taxon>
        <taxon>Betaproteobacteria</taxon>
        <taxon>Burkholderiales</taxon>
        <taxon>Comamonadaceae</taxon>
        <taxon>Variovorax</taxon>
    </lineage>
</organism>
<dbReference type="Gene3D" id="1.10.10.10">
    <property type="entry name" value="Winged helix-like DNA-binding domain superfamily/Winged helix DNA-binding domain"/>
    <property type="match status" value="1"/>
</dbReference>
<dbReference type="InterPro" id="IPR036390">
    <property type="entry name" value="WH_DNA-bd_sf"/>
</dbReference>
<dbReference type="InterPro" id="IPR036388">
    <property type="entry name" value="WH-like_DNA-bd_sf"/>
</dbReference>
<dbReference type="InterPro" id="IPR000835">
    <property type="entry name" value="HTH_MarR-typ"/>
</dbReference>
<proteinExistence type="predicted"/>
<gene>
    <name evidence="2" type="ORF">FB547_109113</name>
</gene>
<dbReference type="GO" id="GO:0006950">
    <property type="term" value="P:response to stress"/>
    <property type="evidence" value="ECO:0007669"/>
    <property type="project" value="TreeGrafter"/>
</dbReference>
<protein>
    <submittedName>
        <fullName evidence="2">MarR family transcriptional regulator</fullName>
    </submittedName>
</protein>
<evidence type="ECO:0000313" key="2">
    <source>
        <dbReference type="EMBL" id="TWD77575.1"/>
    </source>
</evidence>
<evidence type="ECO:0000313" key="3">
    <source>
        <dbReference type="Proteomes" id="UP000319722"/>
    </source>
</evidence>
<dbReference type="EMBL" id="VIVL01000009">
    <property type="protein sequence ID" value="TWD77575.1"/>
    <property type="molecule type" value="Genomic_DNA"/>
</dbReference>
<dbReference type="Proteomes" id="UP000319722">
    <property type="component" value="Unassembled WGS sequence"/>
</dbReference>
<comment type="caution">
    <text evidence="2">The sequence shown here is derived from an EMBL/GenBank/DDBJ whole genome shotgun (WGS) entry which is preliminary data.</text>
</comment>
<dbReference type="PANTHER" id="PTHR33164:SF105">
    <property type="entry name" value="TRANSCRIPTIONAL REPRESSOR PROTEIN-RELATED"/>
    <property type="match status" value="1"/>
</dbReference>
<dbReference type="AlphaFoldDB" id="A0A561BFB2"/>